<dbReference type="Proteomes" id="UP000237631">
    <property type="component" value="Unassembled WGS sequence"/>
</dbReference>
<name>A0A2S6C097_9PEZI</name>
<protein>
    <submittedName>
        <fullName evidence="2">Uncharacterized protein</fullName>
    </submittedName>
</protein>
<keyword evidence="1" id="KW-0472">Membrane</keyword>
<evidence type="ECO:0000313" key="3">
    <source>
        <dbReference type="Proteomes" id="UP000237631"/>
    </source>
</evidence>
<evidence type="ECO:0000256" key="1">
    <source>
        <dbReference type="SAM" id="Phobius"/>
    </source>
</evidence>
<accession>A0A2S6C097</accession>
<gene>
    <name evidence="2" type="ORF">CBER1_11736</name>
</gene>
<evidence type="ECO:0000313" key="2">
    <source>
        <dbReference type="EMBL" id="PPJ53141.1"/>
    </source>
</evidence>
<proteinExistence type="predicted"/>
<feature type="transmembrane region" description="Helical" evidence="1">
    <location>
        <begin position="40"/>
        <end position="56"/>
    </location>
</feature>
<feature type="transmembrane region" description="Helical" evidence="1">
    <location>
        <begin position="68"/>
        <end position="88"/>
    </location>
</feature>
<sequence>MPSENFNDIALPLLSIGSSIAADALNFFGFTRVWGVNDPAIYFAVFSGFMLPILGSRLRPNMTKNIGGLHMGAMALGVIDLTFIAEWVSQRWLK</sequence>
<keyword evidence="1" id="KW-0812">Transmembrane</keyword>
<organism evidence="2 3">
    <name type="scientific">Cercospora berteroae</name>
    <dbReference type="NCBI Taxonomy" id="357750"/>
    <lineage>
        <taxon>Eukaryota</taxon>
        <taxon>Fungi</taxon>
        <taxon>Dikarya</taxon>
        <taxon>Ascomycota</taxon>
        <taxon>Pezizomycotina</taxon>
        <taxon>Dothideomycetes</taxon>
        <taxon>Dothideomycetidae</taxon>
        <taxon>Mycosphaerellales</taxon>
        <taxon>Mycosphaerellaceae</taxon>
        <taxon>Cercospora</taxon>
    </lineage>
</organism>
<dbReference type="AlphaFoldDB" id="A0A2S6C097"/>
<keyword evidence="1" id="KW-1133">Transmembrane helix</keyword>
<dbReference type="EMBL" id="PNEN01001594">
    <property type="protein sequence ID" value="PPJ53141.1"/>
    <property type="molecule type" value="Genomic_DNA"/>
</dbReference>
<comment type="caution">
    <text evidence="2">The sequence shown here is derived from an EMBL/GenBank/DDBJ whole genome shotgun (WGS) entry which is preliminary data.</text>
</comment>
<reference evidence="3" key="1">
    <citation type="journal article" date="2017" name="bioRxiv">
        <title>Conservation of a gene cluster reveals novel cercosporin biosynthetic mechanisms and extends production to the genus Colletotrichum.</title>
        <authorList>
            <person name="de Jonge R."/>
            <person name="Ebert M.K."/>
            <person name="Huitt-Roehl C.R."/>
            <person name="Pal P."/>
            <person name="Suttle J.C."/>
            <person name="Spanner R.E."/>
            <person name="Neubauer J.D."/>
            <person name="Jurick W.M.II."/>
            <person name="Stott K.A."/>
            <person name="Secor G.A."/>
            <person name="Thomma B.P.H.J."/>
            <person name="Van de Peer Y."/>
            <person name="Townsend C.A."/>
            <person name="Bolton M.D."/>
        </authorList>
    </citation>
    <scope>NUCLEOTIDE SEQUENCE [LARGE SCALE GENOMIC DNA]</scope>
    <source>
        <strain evidence="3">CBS538.71</strain>
    </source>
</reference>
<keyword evidence="3" id="KW-1185">Reference proteome</keyword>
<dbReference type="OrthoDB" id="10326185at2759"/>